<comment type="caution">
    <text evidence="7">The sequence shown here is derived from an EMBL/GenBank/DDBJ whole genome shotgun (WGS) entry which is preliminary data.</text>
</comment>
<comment type="similarity">
    <text evidence="2">Belongs to the acyl-CoA dehydrogenase family.</text>
</comment>
<gene>
    <name evidence="7" type="ORF">GCM10007301_52710</name>
</gene>
<evidence type="ECO:0000313" key="7">
    <source>
        <dbReference type="EMBL" id="GGF86280.1"/>
    </source>
</evidence>
<keyword evidence="4" id="KW-0274">FAD</keyword>
<dbReference type="Proteomes" id="UP000606044">
    <property type="component" value="Unassembled WGS sequence"/>
</dbReference>
<dbReference type="InterPro" id="IPR046373">
    <property type="entry name" value="Acyl-CoA_Oxase/DH_mid-dom_sf"/>
</dbReference>
<feature type="domain" description="Acyl-CoA dehydrogenase/oxidase N-terminal" evidence="6">
    <location>
        <begin position="26"/>
        <end position="105"/>
    </location>
</feature>
<sequence length="399" mass="42000">MDAPASAATQIPTAPDWTSVCAIARSHAVAVDEAGRFPVEAAAALRASGALTMALPRDLGGRDMGFATLARMACELGAACASTAMAFAMHHNQLACLIRHAGEGAWLRDFQRRIADEGLLLASATSEEGIGGRLRTSRCAVTPLAGDRFALEKAASAVSYGAEADAYLVTARRAPDADAGDQVLVVLPRDQVRLEAKGGWDALGLRGTASGAFHIAGEGEAGQILPVPFGVIATETMVPTSHILWGAVWLGIAMDVVARCRAFLRHRMRTNPDAARVGLPLLAQMTGLVTDMDTCLRRAIALYEAGHAAREALDIILLKTSLSEMALRVATTGMRVCGLSGYRNDTPYSLGRHLRDLTAAPLMINNDAILGDAGRLLLATRLTVGQFDAAHEAGEEIAQ</sequence>
<dbReference type="Pfam" id="PF02771">
    <property type="entry name" value="Acyl-CoA_dh_N"/>
    <property type="match status" value="1"/>
</dbReference>
<feature type="domain" description="Acyl-CoA dehydrogenase/oxidase C-terminal" evidence="5">
    <location>
        <begin position="243"/>
        <end position="359"/>
    </location>
</feature>
<accession>A0A917CEI9</accession>
<comment type="cofactor">
    <cofactor evidence="1">
        <name>FAD</name>
        <dbReference type="ChEBI" id="CHEBI:57692"/>
    </cofactor>
</comment>
<dbReference type="PIRSF" id="PIRSF016578">
    <property type="entry name" value="HsaA"/>
    <property type="match status" value="1"/>
</dbReference>
<dbReference type="Gene3D" id="1.10.540.10">
    <property type="entry name" value="Acyl-CoA dehydrogenase/oxidase, N-terminal domain"/>
    <property type="match status" value="1"/>
</dbReference>
<dbReference type="InterPro" id="IPR009100">
    <property type="entry name" value="AcylCoA_DH/oxidase_NM_dom_sf"/>
</dbReference>
<dbReference type="PANTHER" id="PTHR43884">
    <property type="entry name" value="ACYL-COA DEHYDROGENASE"/>
    <property type="match status" value="1"/>
</dbReference>
<dbReference type="InterPro" id="IPR009075">
    <property type="entry name" value="AcylCo_DH/oxidase_C"/>
</dbReference>
<proteinExistence type="inferred from homology"/>
<reference evidence="7" key="1">
    <citation type="journal article" date="2014" name="Int. J. Syst. Evol. Microbiol.">
        <title>Complete genome sequence of Corynebacterium casei LMG S-19264T (=DSM 44701T), isolated from a smear-ripened cheese.</title>
        <authorList>
            <consortium name="US DOE Joint Genome Institute (JGI-PGF)"/>
            <person name="Walter F."/>
            <person name="Albersmeier A."/>
            <person name="Kalinowski J."/>
            <person name="Ruckert C."/>
        </authorList>
    </citation>
    <scope>NUCLEOTIDE SEQUENCE</scope>
    <source>
        <strain evidence="7">CCM 7897</strain>
    </source>
</reference>
<dbReference type="InterPro" id="IPR036250">
    <property type="entry name" value="AcylCo_DH-like_C"/>
</dbReference>
<dbReference type="AlphaFoldDB" id="A0A917CEI9"/>
<dbReference type="GO" id="GO:0003995">
    <property type="term" value="F:acyl-CoA dehydrogenase activity"/>
    <property type="evidence" value="ECO:0007669"/>
    <property type="project" value="TreeGrafter"/>
</dbReference>
<evidence type="ECO:0000256" key="3">
    <source>
        <dbReference type="ARBA" id="ARBA00022630"/>
    </source>
</evidence>
<keyword evidence="3" id="KW-0285">Flavoprotein</keyword>
<protein>
    <submittedName>
        <fullName evidence="7">Acyl-CoA dehydrogenase</fullName>
    </submittedName>
</protein>
<dbReference type="EMBL" id="BMCT01000011">
    <property type="protein sequence ID" value="GGF86280.1"/>
    <property type="molecule type" value="Genomic_DNA"/>
</dbReference>
<name>A0A917CEI9_9HYPH</name>
<dbReference type="SUPFAM" id="SSF56645">
    <property type="entry name" value="Acyl-CoA dehydrogenase NM domain-like"/>
    <property type="match status" value="1"/>
</dbReference>
<evidence type="ECO:0000256" key="1">
    <source>
        <dbReference type="ARBA" id="ARBA00001974"/>
    </source>
</evidence>
<dbReference type="InterPro" id="IPR037069">
    <property type="entry name" value="AcylCoA_DH/ox_N_sf"/>
</dbReference>
<dbReference type="InterPro" id="IPR013786">
    <property type="entry name" value="AcylCoA_DH/ox_N"/>
</dbReference>
<dbReference type="PANTHER" id="PTHR43884:SF12">
    <property type="entry name" value="ISOVALERYL-COA DEHYDROGENASE, MITOCHONDRIAL-RELATED"/>
    <property type="match status" value="1"/>
</dbReference>
<dbReference type="Gene3D" id="2.40.110.10">
    <property type="entry name" value="Butyryl-CoA Dehydrogenase, subunit A, domain 2"/>
    <property type="match status" value="1"/>
</dbReference>
<evidence type="ECO:0000256" key="2">
    <source>
        <dbReference type="ARBA" id="ARBA00009347"/>
    </source>
</evidence>
<evidence type="ECO:0000259" key="5">
    <source>
        <dbReference type="Pfam" id="PF00441"/>
    </source>
</evidence>
<evidence type="ECO:0000259" key="6">
    <source>
        <dbReference type="Pfam" id="PF02771"/>
    </source>
</evidence>
<evidence type="ECO:0000256" key="4">
    <source>
        <dbReference type="ARBA" id="ARBA00022827"/>
    </source>
</evidence>
<dbReference type="Pfam" id="PF00441">
    <property type="entry name" value="Acyl-CoA_dh_1"/>
    <property type="match status" value="1"/>
</dbReference>
<dbReference type="SUPFAM" id="SSF47203">
    <property type="entry name" value="Acyl-CoA dehydrogenase C-terminal domain-like"/>
    <property type="match status" value="1"/>
</dbReference>
<evidence type="ECO:0000313" key="8">
    <source>
        <dbReference type="Proteomes" id="UP000606044"/>
    </source>
</evidence>
<dbReference type="RefSeq" id="WP_188583855.1">
    <property type="nucleotide sequence ID" value="NZ_BMCT01000011.1"/>
</dbReference>
<organism evidence="7 8">
    <name type="scientific">Azorhizobium oxalatiphilum</name>
    <dbReference type="NCBI Taxonomy" id="980631"/>
    <lineage>
        <taxon>Bacteria</taxon>
        <taxon>Pseudomonadati</taxon>
        <taxon>Pseudomonadota</taxon>
        <taxon>Alphaproteobacteria</taxon>
        <taxon>Hyphomicrobiales</taxon>
        <taxon>Xanthobacteraceae</taxon>
        <taxon>Azorhizobium</taxon>
    </lineage>
</organism>
<reference evidence="7" key="2">
    <citation type="submission" date="2020-09" db="EMBL/GenBank/DDBJ databases">
        <authorList>
            <person name="Sun Q."/>
            <person name="Sedlacek I."/>
        </authorList>
    </citation>
    <scope>NUCLEOTIDE SEQUENCE</scope>
    <source>
        <strain evidence="7">CCM 7897</strain>
    </source>
</reference>
<keyword evidence="8" id="KW-1185">Reference proteome</keyword>
<dbReference type="Gene3D" id="1.20.140.10">
    <property type="entry name" value="Butyryl-CoA Dehydrogenase, subunit A, domain 3"/>
    <property type="match status" value="1"/>
</dbReference>
<dbReference type="GO" id="GO:0050660">
    <property type="term" value="F:flavin adenine dinucleotide binding"/>
    <property type="evidence" value="ECO:0007669"/>
    <property type="project" value="InterPro"/>
</dbReference>